<dbReference type="KEGG" id="nfl:COO91_09498"/>
<geneLocation type="plasmid" evidence="2">
    <name>pnfsy05</name>
</geneLocation>
<gene>
    <name evidence="1" type="ORF">COO91_09498</name>
</gene>
<keyword evidence="1" id="KW-0614">Plasmid</keyword>
<dbReference type="AlphaFoldDB" id="A0A2K8T6V6"/>
<dbReference type="Proteomes" id="UP000232003">
    <property type="component" value="Plasmid pNFSY05"/>
</dbReference>
<accession>A0A2K8T6V6</accession>
<evidence type="ECO:0000313" key="2">
    <source>
        <dbReference type="Proteomes" id="UP000232003"/>
    </source>
</evidence>
<organism evidence="1 2">
    <name type="scientific">Nostoc flagelliforme CCNUN1</name>
    <dbReference type="NCBI Taxonomy" id="2038116"/>
    <lineage>
        <taxon>Bacteria</taxon>
        <taxon>Bacillati</taxon>
        <taxon>Cyanobacteriota</taxon>
        <taxon>Cyanophyceae</taxon>
        <taxon>Nostocales</taxon>
        <taxon>Nostocaceae</taxon>
        <taxon>Nostoc</taxon>
    </lineage>
</organism>
<name>A0A2K8T6V6_9NOSO</name>
<evidence type="ECO:0000313" key="1">
    <source>
        <dbReference type="EMBL" id="AUB43323.1"/>
    </source>
</evidence>
<sequence length="40" mass="4458">MADFGSDQKYVNIVISSLCSSRLEQAIAVLCRRRSLLVSK</sequence>
<dbReference type="EMBL" id="CP024790">
    <property type="protein sequence ID" value="AUB43323.1"/>
    <property type="molecule type" value="Genomic_DNA"/>
</dbReference>
<dbReference type="RefSeq" id="WP_263984177.1">
    <property type="nucleotide sequence ID" value="NZ_CAWNNC010000006.1"/>
</dbReference>
<protein>
    <submittedName>
        <fullName evidence="1">Uncharacterized protein</fullName>
    </submittedName>
</protein>
<keyword evidence="2" id="KW-1185">Reference proteome</keyword>
<reference evidence="1 2" key="1">
    <citation type="submission" date="2017-11" db="EMBL/GenBank/DDBJ databases">
        <title>Complete genome of a free-living desiccation-tolerant cyanobacterium and its photosynthetic adaptation to extreme terrestrial habitat.</title>
        <authorList>
            <person name="Shang J."/>
        </authorList>
    </citation>
    <scope>NUCLEOTIDE SEQUENCE [LARGE SCALE GENOMIC DNA]</scope>
    <source>
        <strain evidence="1 2">CCNUN1</strain>
        <plasmid evidence="2">pnfsy05</plasmid>
    </source>
</reference>
<proteinExistence type="predicted"/>